<gene>
    <name evidence="1" type="ORF">CYMTET_30878</name>
</gene>
<keyword evidence="2" id="KW-1185">Reference proteome</keyword>
<organism evidence="1 2">
    <name type="scientific">Cymbomonas tetramitiformis</name>
    <dbReference type="NCBI Taxonomy" id="36881"/>
    <lineage>
        <taxon>Eukaryota</taxon>
        <taxon>Viridiplantae</taxon>
        <taxon>Chlorophyta</taxon>
        <taxon>Pyramimonadophyceae</taxon>
        <taxon>Pyramimonadales</taxon>
        <taxon>Pyramimonadaceae</taxon>
        <taxon>Cymbomonas</taxon>
    </lineage>
</organism>
<proteinExistence type="predicted"/>
<evidence type="ECO:0000313" key="2">
    <source>
        <dbReference type="Proteomes" id="UP001190700"/>
    </source>
</evidence>
<accession>A0AAE0KTP7</accession>
<name>A0AAE0KTP7_9CHLO</name>
<comment type="caution">
    <text evidence="1">The sequence shown here is derived from an EMBL/GenBank/DDBJ whole genome shotgun (WGS) entry which is preliminary data.</text>
</comment>
<dbReference type="EMBL" id="LGRX02018118">
    <property type="protein sequence ID" value="KAK3260150.1"/>
    <property type="molecule type" value="Genomic_DNA"/>
</dbReference>
<reference evidence="1 2" key="1">
    <citation type="journal article" date="2015" name="Genome Biol. Evol.">
        <title>Comparative Genomics of a Bacterivorous Green Alga Reveals Evolutionary Causalities and Consequences of Phago-Mixotrophic Mode of Nutrition.</title>
        <authorList>
            <person name="Burns J.A."/>
            <person name="Paasch A."/>
            <person name="Narechania A."/>
            <person name="Kim E."/>
        </authorList>
    </citation>
    <scope>NUCLEOTIDE SEQUENCE [LARGE SCALE GENOMIC DNA]</scope>
    <source>
        <strain evidence="1 2">PLY_AMNH</strain>
    </source>
</reference>
<evidence type="ECO:0000313" key="1">
    <source>
        <dbReference type="EMBL" id="KAK3260150.1"/>
    </source>
</evidence>
<dbReference type="Proteomes" id="UP001190700">
    <property type="component" value="Unassembled WGS sequence"/>
</dbReference>
<dbReference type="AlphaFoldDB" id="A0AAE0KTP7"/>
<protein>
    <submittedName>
        <fullName evidence="1">Uncharacterized protein</fullName>
    </submittedName>
</protein>
<feature type="non-terminal residue" evidence="1">
    <location>
        <position position="137"/>
    </location>
</feature>
<sequence length="137" mass="15009">MALFVISGIASRAFWHIALQDRAGLVRNLDSWKRVICLDIPAYRVAAFLRSFSWKHMPGILAIAFQPAAHVTLLGVLAPAHQLHAVRRAHADTPGVTLLGMPVPKHQRHTAGRAREVTATVTLLGVLALMHRRYAAG</sequence>